<dbReference type="PANTHER" id="PTHR11932">
    <property type="entry name" value="CULLIN"/>
    <property type="match status" value="1"/>
</dbReference>
<accession>A0ABQ8UQZ9</accession>
<feature type="domain" description="Cullin family profile" evidence="5">
    <location>
        <begin position="431"/>
        <end position="662"/>
    </location>
</feature>
<dbReference type="PROSITE" id="PS01256">
    <property type="entry name" value="CULLIN_1"/>
    <property type="match status" value="1"/>
</dbReference>
<dbReference type="SUPFAM" id="SSF75632">
    <property type="entry name" value="Cullin homology domain"/>
    <property type="match status" value="1"/>
</dbReference>
<dbReference type="Gene3D" id="1.10.10.10">
    <property type="entry name" value="Winged helix-like DNA-binding domain superfamily/Winged helix DNA-binding domain"/>
    <property type="match status" value="1"/>
</dbReference>
<name>A0ABQ8UQZ9_9EUKA</name>
<dbReference type="InterPro" id="IPR019559">
    <property type="entry name" value="Cullin_neddylation_domain"/>
</dbReference>
<dbReference type="Proteomes" id="UP001141327">
    <property type="component" value="Unassembled WGS sequence"/>
</dbReference>
<dbReference type="InterPro" id="IPR059120">
    <property type="entry name" value="Cullin-like_AB"/>
</dbReference>
<gene>
    <name evidence="6" type="ORF">PAPYR_2292</name>
</gene>
<dbReference type="SMART" id="SM00884">
    <property type="entry name" value="Cullin_Nedd8"/>
    <property type="match status" value="1"/>
</dbReference>
<comment type="caution">
    <text evidence="6">The sequence shown here is derived from an EMBL/GenBank/DDBJ whole genome shotgun (WGS) entry which is preliminary data.</text>
</comment>
<evidence type="ECO:0000256" key="3">
    <source>
        <dbReference type="PROSITE-ProRule" id="PRU00330"/>
    </source>
</evidence>
<evidence type="ECO:0000313" key="6">
    <source>
        <dbReference type="EMBL" id="KAJ4461258.1"/>
    </source>
</evidence>
<dbReference type="InterPro" id="IPR036390">
    <property type="entry name" value="WH_DNA-bd_sf"/>
</dbReference>
<proteinExistence type="inferred from homology"/>
<dbReference type="Pfam" id="PF00888">
    <property type="entry name" value="Cullin"/>
    <property type="match status" value="1"/>
</dbReference>
<dbReference type="Pfam" id="PF10557">
    <property type="entry name" value="Cullin_Nedd8"/>
    <property type="match status" value="1"/>
</dbReference>
<dbReference type="InterPro" id="IPR016158">
    <property type="entry name" value="Cullin_homology"/>
</dbReference>
<organism evidence="6 7">
    <name type="scientific">Paratrimastix pyriformis</name>
    <dbReference type="NCBI Taxonomy" id="342808"/>
    <lineage>
        <taxon>Eukaryota</taxon>
        <taxon>Metamonada</taxon>
        <taxon>Preaxostyla</taxon>
        <taxon>Paratrimastigidae</taxon>
        <taxon>Paratrimastix</taxon>
    </lineage>
</organism>
<protein>
    <submittedName>
        <fullName evidence="6">Cullin 1</fullName>
    </submittedName>
</protein>
<dbReference type="InterPro" id="IPR016157">
    <property type="entry name" value="Cullin_CS"/>
</dbReference>
<dbReference type="EMBL" id="JAPMOS010000008">
    <property type="protein sequence ID" value="KAJ4461258.1"/>
    <property type="molecule type" value="Genomic_DNA"/>
</dbReference>
<dbReference type="Gene3D" id="1.20.1310.10">
    <property type="entry name" value="Cullin Repeats"/>
    <property type="match status" value="4"/>
</dbReference>
<keyword evidence="2" id="KW-0832">Ubl conjugation</keyword>
<evidence type="ECO:0000259" key="5">
    <source>
        <dbReference type="PROSITE" id="PS50069"/>
    </source>
</evidence>
<comment type="similarity">
    <text evidence="1 3 4">Belongs to the cullin family.</text>
</comment>
<evidence type="ECO:0000313" key="7">
    <source>
        <dbReference type="Proteomes" id="UP001141327"/>
    </source>
</evidence>
<dbReference type="InterPro" id="IPR045093">
    <property type="entry name" value="Cullin"/>
</dbReference>
<dbReference type="InterPro" id="IPR016159">
    <property type="entry name" value="Cullin_repeat-like_dom_sf"/>
</dbReference>
<dbReference type="InterPro" id="IPR001373">
    <property type="entry name" value="Cullin_N"/>
</dbReference>
<sequence>MINLCAFYHKGAPRNPLAVKWSGRWHSLVYQGVSYTMSKAAASKPPGRPGQMTLEDGWAKLEATIHRLEDDVEHGMQRTFTSLDFANNYSVAFTLCTTLQNSTPELYNRYKQQLAKYCQEVVLVDIRKNHGEQLLECLYRRWEKYKLLGKILNCIFQYLDRFYTQRDRYTVNRAGADNPLPLKDLADSLFKVHVFDGIKDQVNGIILQFIRREREGEMVDRNMLKSAVEVFIVMGQNKLTLYETDFETIFLRDTAGYYKRLSQQWIATDSCPEYLTKCEDRIAQEMLRVDAYLHSTSGPKLNAVMNKELLAAHVTRLIEMENSGALALLHQNKSDDLARMYRMVSRLDDKDGVLPMCRYMKDHVIQIGLAAVAEQGKVQAADVAAFVDRLLEIQAKYTELVSKAFQKNQHFEQALKEAMAEFVNKQTDKNTTAQLIAVYVDEYLKEKAGQASEQEIDHRFDELLMLLHHYVERDLFQEFYRKQLAKRLLMGSTLNEDAEKSFVLKLKQKYGAAFTNRLEGMLTDHTMAGELQSDFNEHVQDPAHDIGGLGMEVLVLTQGYWPAYKFEDIGLPALMTNAMEKFKEFYCQRKKNRILTWIHTLGTASVNGKFSSRAAPVEIQVTTYQAVVLLLFNNGAALTRQQVCAETRLPPKEVDRLLTSLFAHKKYAVLKKSTEEDEIDEADTFTFNRELPVKTRHLKIPGATRLRDEEVAGVKKEVLQDRKYVIEAVIVRIMKARQRLTHAELVAEVIEQLKNFKPDNKMIKSRIEDLITRLYLKRDETNQNLYHYLA</sequence>
<keyword evidence="7" id="KW-1185">Reference proteome</keyword>
<dbReference type="PROSITE" id="PS50069">
    <property type="entry name" value="CULLIN_2"/>
    <property type="match status" value="1"/>
</dbReference>
<dbReference type="SUPFAM" id="SSF74788">
    <property type="entry name" value="Cullin repeat-like"/>
    <property type="match status" value="1"/>
</dbReference>
<dbReference type="Pfam" id="PF26557">
    <property type="entry name" value="Cullin_AB"/>
    <property type="match status" value="1"/>
</dbReference>
<dbReference type="SMART" id="SM00182">
    <property type="entry name" value="CULLIN"/>
    <property type="match status" value="1"/>
</dbReference>
<evidence type="ECO:0000256" key="4">
    <source>
        <dbReference type="RuleBase" id="RU003829"/>
    </source>
</evidence>
<dbReference type="Gene3D" id="3.30.230.130">
    <property type="entry name" value="Cullin, Chain C, Domain 2"/>
    <property type="match status" value="1"/>
</dbReference>
<reference evidence="6" key="1">
    <citation type="journal article" date="2022" name="bioRxiv">
        <title>Genomics of Preaxostyla Flagellates Illuminates Evolutionary Transitions and the Path Towards Mitochondrial Loss.</title>
        <authorList>
            <person name="Novak L.V.F."/>
            <person name="Treitli S.C."/>
            <person name="Pyrih J."/>
            <person name="Halakuc P."/>
            <person name="Pipaliya S.V."/>
            <person name="Vacek V."/>
            <person name="Brzon O."/>
            <person name="Soukal P."/>
            <person name="Eme L."/>
            <person name="Dacks J.B."/>
            <person name="Karnkowska A."/>
            <person name="Elias M."/>
            <person name="Hampl V."/>
        </authorList>
    </citation>
    <scope>NUCLEOTIDE SEQUENCE</scope>
    <source>
        <strain evidence="6">RCP-MX</strain>
    </source>
</reference>
<evidence type="ECO:0000256" key="2">
    <source>
        <dbReference type="ARBA" id="ARBA00022843"/>
    </source>
</evidence>
<dbReference type="InterPro" id="IPR036317">
    <property type="entry name" value="Cullin_homology_sf"/>
</dbReference>
<dbReference type="SUPFAM" id="SSF46785">
    <property type="entry name" value="Winged helix' DNA-binding domain"/>
    <property type="match status" value="1"/>
</dbReference>
<dbReference type="InterPro" id="IPR036388">
    <property type="entry name" value="WH-like_DNA-bd_sf"/>
</dbReference>
<evidence type="ECO:0000256" key="1">
    <source>
        <dbReference type="ARBA" id="ARBA00006019"/>
    </source>
</evidence>